<dbReference type="AlphaFoldDB" id="A0A512DXF0"/>
<dbReference type="EMBL" id="BJYZ01000026">
    <property type="protein sequence ID" value="GEO41139.1"/>
    <property type="molecule type" value="Genomic_DNA"/>
</dbReference>
<protein>
    <submittedName>
        <fullName evidence="1">N-formylglutamate deformylase</fullName>
    </submittedName>
</protein>
<reference evidence="1 2" key="1">
    <citation type="submission" date="2019-07" db="EMBL/GenBank/DDBJ databases">
        <title>Whole genome shotgun sequence of Skermanella aerolata NBRC 106429.</title>
        <authorList>
            <person name="Hosoyama A."/>
            <person name="Uohara A."/>
            <person name="Ohji S."/>
            <person name="Ichikawa N."/>
        </authorList>
    </citation>
    <scope>NUCLEOTIDE SEQUENCE [LARGE SCALE GENOMIC DNA]</scope>
    <source>
        <strain evidence="1 2">NBRC 106429</strain>
    </source>
</reference>
<dbReference type="Pfam" id="PF05013">
    <property type="entry name" value="FGase"/>
    <property type="match status" value="1"/>
</dbReference>
<sequence>METFRFQPGETPVLISLPHVGTDIPLDIAASMTDAAHEVGDTDWHLDRLYNFAPALGVGFLAATQSRYVIDLNRDPKGHALYRGGDNTELCPTTAFNYSPLYRDGCEPDSVEVRRRLNTYWHPYHRQLEAELAVLKERFGLAILFDAHSIKSTVPRLFQGQLDDFNLGTADGTSASPHLSGRLMNVLSSSDRFSTALDQRFKGGYITRHYGRPEDNIHVVQLELSQSTYMDEEAPYRYRNDLAGQVRPVLERFMSVLVEWAWEHAEGTRQRVAYY</sequence>
<name>A0A512DXF0_9PROT</name>
<proteinExistence type="predicted"/>
<evidence type="ECO:0000313" key="1">
    <source>
        <dbReference type="EMBL" id="GEO41139.1"/>
    </source>
</evidence>
<accession>A0A512DXF0</accession>
<dbReference type="OrthoDB" id="9802050at2"/>
<dbReference type="RefSeq" id="WP_044436323.1">
    <property type="nucleotide sequence ID" value="NZ_BJYZ01000026.1"/>
</dbReference>
<comment type="caution">
    <text evidence="1">The sequence shown here is derived from an EMBL/GenBank/DDBJ whole genome shotgun (WGS) entry which is preliminary data.</text>
</comment>
<dbReference type="InterPro" id="IPR010247">
    <property type="entry name" value="HutG_amidohyd"/>
</dbReference>
<organism evidence="1 2">
    <name type="scientific">Skermanella aerolata</name>
    <dbReference type="NCBI Taxonomy" id="393310"/>
    <lineage>
        <taxon>Bacteria</taxon>
        <taxon>Pseudomonadati</taxon>
        <taxon>Pseudomonadota</taxon>
        <taxon>Alphaproteobacteria</taxon>
        <taxon>Rhodospirillales</taxon>
        <taxon>Azospirillaceae</taxon>
        <taxon>Skermanella</taxon>
    </lineage>
</organism>
<dbReference type="Proteomes" id="UP000321523">
    <property type="component" value="Unassembled WGS sequence"/>
</dbReference>
<dbReference type="Gene3D" id="3.40.630.40">
    <property type="entry name" value="Zn-dependent exopeptidases"/>
    <property type="match status" value="1"/>
</dbReference>
<dbReference type="InterPro" id="IPR007709">
    <property type="entry name" value="N-FG_amidohydro"/>
</dbReference>
<keyword evidence="2" id="KW-1185">Reference proteome</keyword>
<gene>
    <name evidence="1" type="primary">hutG</name>
    <name evidence="1" type="ORF">SAE02_52870</name>
</gene>
<dbReference type="SUPFAM" id="SSF53187">
    <property type="entry name" value="Zn-dependent exopeptidases"/>
    <property type="match status" value="1"/>
</dbReference>
<evidence type="ECO:0000313" key="2">
    <source>
        <dbReference type="Proteomes" id="UP000321523"/>
    </source>
</evidence>
<dbReference type="NCBIfam" id="TIGR02017">
    <property type="entry name" value="hutG_amidohyd"/>
    <property type="match status" value="1"/>
</dbReference>